<dbReference type="SUPFAM" id="SSF54631">
    <property type="entry name" value="CBS-domain pair"/>
    <property type="match status" value="1"/>
</dbReference>
<keyword evidence="3" id="KW-0813">Transport</keyword>
<dbReference type="Gene3D" id="1.25.60.10">
    <property type="entry name" value="MgtE N-terminal domain-like"/>
    <property type="match status" value="1"/>
</dbReference>
<evidence type="ECO:0000259" key="9">
    <source>
        <dbReference type="Pfam" id="PF00571"/>
    </source>
</evidence>
<proteinExistence type="inferred from homology"/>
<dbReference type="InterPro" id="IPR046342">
    <property type="entry name" value="CBS_dom_sf"/>
</dbReference>
<dbReference type="InterPro" id="IPR038076">
    <property type="entry name" value="MgtE_N_sf"/>
</dbReference>
<evidence type="ECO:0000256" key="5">
    <source>
        <dbReference type="ARBA" id="ARBA00022842"/>
    </source>
</evidence>
<dbReference type="SUPFAM" id="SSF161093">
    <property type="entry name" value="MgtE membrane domain-like"/>
    <property type="match status" value="1"/>
</dbReference>
<keyword evidence="7 8" id="KW-0472">Membrane</keyword>
<dbReference type="InterPro" id="IPR006667">
    <property type="entry name" value="SLC41_membr_dom"/>
</dbReference>
<dbReference type="Proteomes" id="UP000027219">
    <property type="component" value="Unassembled WGS sequence"/>
</dbReference>
<feature type="domain" description="CBS" evidence="9">
    <location>
        <begin position="212"/>
        <end position="265"/>
    </location>
</feature>
<dbReference type="GO" id="GO:0008324">
    <property type="term" value="F:monoatomic cation transmembrane transporter activity"/>
    <property type="evidence" value="ECO:0007669"/>
    <property type="project" value="InterPro"/>
</dbReference>
<dbReference type="InterPro" id="IPR006668">
    <property type="entry name" value="Mg_transptr_MgtE_intracell_dom"/>
</dbReference>
<keyword evidence="4 8" id="KW-0812">Transmembrane</keyword>
<feature type="transmembrane region" description="Helical" evidence="8">
    <location>
        <begin position="364"/>
        <end position="389"/>
    </location>
</feature>
<evidence type="ECO:0000256" key="6">
    <source>
        <dbReference type="ARBA" id="ARBA00022989"/>
    </source>
</evidence>
<protein>
    <submittedName>
        <fullName evidence="12">Magnesium transporter</fullName>
    </submittedName>
</protein>
<dbReference type="Pfam" id="PF00571">
    <property type="entry name" value="CBS"/>
    <property type="match status" value="1"/>
</dbReference>
<feature type="transmembrane region" description="Helical" evidence="8">
    <location>
        <begin position="401"/>
        <end position="427"/>
    </location>
</feature>
<evidence type="ECO:0000256" key="7">
    <source>
        <dbReference type="ARBA" id="ARBA00023136"/>
    </source>
</evidence>
<evidence type="ECO:0000313" key="12">
    <source>
        <dbReference type="EMBL" id="KDN28727.1"/>
    </source>
</evidence>
<dbReference type="AlphaFoldDB" id="A0A066US77"/>
<dbReference type="Gene3D" id="3.10.580.10">
    <property type="entry name" value="CBS-domain"/>
    <property type="match status" value="1"/>
</dbReference>
<gene>
    <name evidence="12" type="ORF">VFDL14_00175</name>
</gene>
<feature type="transmembrane region" description="Helical" evidence="8">
    <location>
        <begin position="298"/>
        <end position="318"/>
    </location>
</feature>
<evidence type="ECO:0000313" key="13">
    <source>
        <dbReference type="Proteomes" id="UP000027219"/>
    </source>
</evidence>
<feature type="transmembrane region" description="Helical" evidence="8">
    <location>
        <begin position="439"/>
        <end position="462"/>
    </location>
</feature>
<reference evidence="12 13" key="1">
    <citation type="submission" date="2014-02" db="EMBL/GenBank/DDBJ databases">
        <title>Vibrio fortis Dalian14 Genome Sequencing.</title>
        <authorList>
            <person name="Wang Y."/>
            <person name="Song L."/>
            <person name="Liu G."/>
            <person name="Ding J."/>
        </authorList>
    </citation>
    <scope>NUCLEOTIDE SEQUENCE [LARGE SCALE GENOMIC DNA]</scope>
    <source>
        <strain evidence="12 13">Dalian14</strain>
    </source>
</reference>
<feature type="domain" description="SLC41A/MgtE integral membrane" evidence="10">
    <location>
        <begin position="332"/>
        <end position="456"/>
    </location>
</feature>
<evidence type="ECO:0000259" key="11">
    <source>
        <dbReference type="Pfam" id="PF03448"/>
    </source>
</evidence>
<evidence type="ECO:0000256" key="1">
    <source>
        <dbReference type="ARBA" id="ARBA00004141"/>
    </source>
</evidence>
<organism evidence="12 13">
    <name type="scientific">Vibrio fortis</name>
    <dbReference type="NCBI Taxonomy" id="212667"/>
    <lineage>
        <taxon>Bacteria</taxon>
        <taxon>Pseudomonadati</taxon>
        <taxon>Pseudomonadota</taxon>
        <taxon>Gammaproteobacteria</taxon>
        <taxon>Vibrionales</taxon>
        <taxon>Vibrionaceae</taxon>
        <taxon>Vibrio</taxon>
    </lineage>
</organism>
<dbReference type="PANTHER" id="PTHR41394">
    <property type="entry name" value="MAGNESIUM TRANSPORTER MGTE"/>
    <property type="match status" value="1"/>
</dbReference>
<dbReference type="Pfam" id="PF01769">
    <property type="entry name" value="MgtE"/>
    <property type="match status" value="1"/>
</dbReference>
<comment type="subcellular location">
    <subcellularLocation>
        <location evidence="1">Membrane</location>
        <topology evidence="1">Multi-pass membrane protein</topology>
    </subcellularLocation>
</comment>
<dbReference type="SUPFAM" id="SSF158791">
    <property type="entry name" value="MgtE N-terminal domain-like"/>
    <property type="match status" value="1"/>
</dbReference>
<evidence type="ECO:0000259" key="10">
    <source>
        <dbReference type="Pfam" id="PF01769"/>
    </source>
</evidence>
<dbReference type="RefSeq" id="WP_032550931.1">
    <property type="nucleotide sequence ID" value="NZ_JFFR01000014.1"/>
</dbReference>
<dbReference type="InterPro" id="IPR000644">
    <property type="entry name" value="CBS_dom"/>
</dbReference>
<name>A0A066US77_9VIBR</name>
<keyword evidence="5" id="KW-0460">Magnesium</keyword>
<accession>A0A066US77</accession>
<evidence type="ECO:0000256" key="8">
    <source>
        <dbReference type="SAM" id="Phobius"/>
    </source>
</evidence>
<evidence type="ECO:0000256" key="2">
    <source>
        <dbReference type="ARBA" id="ARBA00009749"/>
    </source>
</evidence>
<evidence type="ECO:0000256" key="4">
    <source>
        <dbReference type="ARBA" id="ARBA00022692"/>
    </source>
</evidence>
<keyword evidence="13" id="KW-1185">Reference proteome</keyword>
<dbReference type="GO" id="GO:0016020">
    <property type="term" value="C:membrane"/>
    <property type="evidence" value="ECO:0007669"/>
    <property type="project" value="UniProtKB-SubCell"/>
</dbReference>
<comment type="caution">
    <text evidence="12">The sequence shown here is derived from an EMBL/GenBank/DDBJ whole genome shotgun (WGS) entry which is preliminary data.</text>
</comment>
<dbReference type="Pfam" id="PF03448">
    <property type="entry name" value="MgtE_N"/>
    <property type="match status" value="1"/>
</dbReference>
<sequence>MTLITLPFSSEGAEKLYLKILECLTLRKPKRLNQTLLEAEPVELPSVLRKLSDQQRIVTWTLLCEVNPSLAANLLDHLSDPELLWLISQLSESSTIMLFQYLHSADRRLLLNELPSDLQKQLRQALPSAWKDEEKAALIYPQDSAGGICKSEVLKLSEDATIDSLSTILNAEERSLDRLEWRYVYLHDNEGSYLGGLKIRDVLLLPRGVFLKEYIDDTVPVISPDADLNEIKSILDNTLHPVIPIVDEQGFQMGIVGFKHLNDALYQRSKQQMLEQSGVFGGDESRTMPVLKRNLRRLAFLLPSVALSYAAISIIAIYEPIIEQIAVLAAVLPLVANLSGAAGNQSVAVSIRELSMGQISAKDLLYVVAKEIPIGAVNGLLIGSVLALLTQFTLGGEHSGLPLVIAIAYTLSSTLAVVIGGTLPLLLKRLNFDPAMLSSPMLTTLTDAISFFTVLYLAHAFLL</sequence>
<dbReference type="Gene3D" id="1.10.357.20">
    <property type="entry name" value="SLC41 divalent cation transporters, integral membrane domain"/>
    <property type="match status" value="1"/>
</dbReference>
<keyword evidence="6 8" id="KW-1133">Transmembrane helix</keyword>
<dbReference type="OrthoDB" id="9790355at2"/>
<dbReference type="STRING" id="212667.VFDL14_00175"/>
<feature type="transmembrane region" description="Helical" evidence="8">
    <location>
        <begin position="324"/>
        <end position="343"/>
    </location>
</feature>
<dbReference type="EMBL" id="JFFR01000014">
    <property type="protein sequence ID" value="KDN28727.1"/>
    <property type="molecule type" value="Genomic_DNA"/>
</dbReference>
<feature type="domain" description="Magnesium transporter MgtE intracellular" evidence="11">
    <location>
        <begin position="40"/>
        <end position="143"/>
    </location>
</feature>
<dbReference type="InterPro" id="IPR036739">
    <property type="entry name" value="SLC41_membr_dom_sf"/>
</dbReference>
<evidence type="ECO:0000256" key="3">
    <source>
        <dbReference type="ARBA" id="ARBA00022448"/>
    </source>
</evidence>
<dbReference type="PANTHER" id="PTHR41394:SF5">
    <property type="entry name" value="SLC41A_MGTE INTEGRAL MEMBRANE DOMAIN-CONTAINING PROTEIN"/>
    <property type="match status" value="1"/>
</dbReference>
<comment type="similarity">
    <text evidence="2">Belongs to the SLC41A transporter family.</text>
</comment>